<sequence length="202" mass="22968">MVQLTTEIDTRALDRAIKIAPRVLKFELADGLDRIGKGFLKRFRQQQLQGPPGVRGASGHGLFGTFKRVFLVSPEIEGMGIEVFSESKIAKLHETGGTVRDPGGKRLAVPLSARSEMFTPSGKLRARYKKPKELKNVRALRWKGETFLARVTKRAQRILPLYVLKRSVRIKPRLGFYRTWDGLVNYRIDILNKSIEKALRKI</sequence>
<dbReference type="EMBL" id="CP019384">
    <property type="protein sequence ID" value="QAT17837.1"/>
    <property type="molecule type" value="Genomic_DNA"/>
</dbReference>
<proteinExistence type="predicted"/>
<accession>A0A410P6M1</accession>
<name>A0A410P6M1_VELA1</name>
<reference evidence="1 2" key="1">
    <citation type="submission" date="2017-01" db="EMBL/GenBank/DDBJ databases">
        <title>First insights into the biology of 'candidatus Vampirococcus archaeovorus'.</title>
        <authorList>
            <person name="Kizina J."/>
            <person name="Jordan S."/>
            <person name="Stueber K."/>
            <person name="Reinhardt R."/>
            <person name="Harder J."/>
        </authorList>
    </citation>
    <scope>NUCLEOTIDE SEQUENCE [LARGE SCALE GENOMIC DNA]</scope>
    <source>
        <strain evidence="1 2">LiM</strain>
    </source>
</reference>
<evidence type="ECO:0008006" key="3">
    <source>
        <dbReference type="Google" id="ProtNLM"/>
    </source>
</evidence>
<protein>
    <recommendedName>
        <fullName evidence="3">Phage morphogenesis protein</fullName>
    </recommendedName>
</protein>
<evidence type="ECO:0000313" key="1">
    <source>
        <dbReference type="EMBL" id="QAT17837.1"/>
    </source>
</evidence>
<dbReference type="Proteomes" id="UP000287243">
    <property type="component" value="Chromosome"/>
</dbReference>
<gene>
    <name evidence="1" type="ORF">BU251_08925</name>
</gene>
<dbReference type="RefSeq" id="WP_128700803.1">
    <property type="nucleotide sequence ID" value="NZ_CP019384.1"/>
</dbReference>
<keyword evidence="2" id="KW-1185">Reference proteome</keyword>
<dbReference type="AlphaFoldDB" id="A0A410P6M1"/>
<dbReference type="KEGG" id="vai:BU251_08925"/>
<evidence type="ECO:0000313" key="2">
    <source>
        <dbReference type="Proteomes" id="UP000287243"/>
    </source>
</evidence>
<organism evidence="1 2">
    <name type="scientific">Velamenicoccus archaeovorus</name>
    <dbReference type="NCBI Taxonomy" id="1930593"/>
    <lineage>
        <taxon>Bacteria</taxon>
        <taxon>Pseudomonadati</taxon>
        <taxon>Candidatus Omnitrophota</taxon>
        <taxon>Candidatus Velamenicoccus</taxon>
    </lineage>
</organism>